<feature type="signal peptide" evidence="1">
    <location>
        <begin position="1"/>
        <end position="19"/>
    </location>
</feature>
<reference evidence="2" key="2">
    <citation type="submission" date="2020-05" db="EMBL/GenBank/DDBJ databases">
        <authorList>
            <person name="Kim H.-S."/>
            <person name="Proctor R.H."/>
            <person name="Brown D.W."/>
        </authorList>
    </citation>
    <scope>NUCLEOTIDE SEQUENCE</scope>
    <source>
        <strain evidence="2">NRRL 22465</strain>
    </source>
</reference>
<proteinExistence type="predicted"/>
<evidence type="ECO:0000313" key="3">
    <source>
        <dbReference type="Proteomes" id="UP000635477"/>
    </source>
</evidence>
<comment type="caution">
    <text evidence="2">The sequence shown here is derived from an EMBL/GenBank/DDBJ whole genome shotgun (WGS) entry which is preliminary data.</text>
</comment>
<gene>
    <name evidence="2" type="ORF">FZEAL_8574</name>
</gene>
<keyword evidence="1" id="KW-0732">Signal</keyword>
<reference evidence="2" key="1">
    <citation type="journal article" date="2020" name="BMC Genomics">
        <title>Correction to: Identification and distribution of gene clusters required for synthesis of sphingolipid metabolism inhibitors in diverse species of the filamentous fungus Fusarium.</title>
        <authorList>
            <person name="Kim H.S."/>
            <person name="Lohmar J.M."/>
            <person name="Busman M."/>
            <person name="Brown D.W."/>
            <person name="Naumann T.A."/>
            <person name="Divon H.H."/>
            <person name="Lysoe E."/>
            <person name="Uhlig S."/>
            <person name="Proctor R.H."/>
        </authorList>
    </citation>
    <scope>NUCLEOTIDE SEQUENCE</scope>
    <source>
        <strain evidence="2">NRRL 22465</strain>
    </source>
</reference>
<name>A0A8H4UDL2_9HYPO</name>
<accession>A0A8H4UDL2</accession>
<dbReference type="EMBL" id="JABEYC010000737">
    <property type="protein sequence ID" value="KAF4974550.1"/>
    <property type="molecule type" value="Genomic_DNA"/>
</dbReference>
<feature type="chain" id="PRO_5034840438" evidence="1">
    <location>
        <begin position="20"/>
        <end position="137"/>
    </location>
</feature>
<sequence>MHFSNIFAAAAILASSAMATPVDLEARKSIEPSPAPTVNIIAVTGTDLRFQTRKEISIQIGKLTLVDNLSITELRVKSVSAGRNDIPVPKVDNVVCQRYVNEYGTVVGSALFTKAKPAFVTTNAIPLKWLMCYAVKN</sequence>
<evidence type="ECO:0000313" key="2">
    <source>
        <dbReference type="EMBL" id="KAF4974550.1"/>
    </source>
</evidence>
<evidence type="ECO:0000256" key="1">
    <source>
        <dbReference type="SAM" id="SignalP"/>
    </source>
</evidence>
<keyword evidence="3" id="KW-1185">Reference proteome</keyword>
<dbReference type="Proteomes" id="UP000635477">
    <property type="component" value="Unassembled WGS sequence"/>
</dbReference>
<dbReference type="OrthoDB" id="5091764at2759"/>
<organism evidence="2 3">
    <name type="scientific">Fusarium zealandicum</name>
    <dbReference type="NCBI Taxonomy" id="1053134"/>
    <lineage>
        <taxon>Eukaryota</taxon>
        <taxon>Fungi</taxon>
        <taxon>Dikarya</taxon>
        <taxon>Ascomycota</taxon>
        <taxon>Pezizomycotina</taxon>
        <taxon>Sordariomycetes</taxon>
        <taxon>Hypocreomycetidae</taxon>
        <taxon>Hypocreales</taxon>
        <taxon>Nectriaceae</taxon>
        <taxon>Fusarium</taxon>
        <taxon>Fusarium staphyleae species complex</taxon>
    </lineage>
</organism>
<dbReference type="AlphaFoldDB" id="A0A8H4UDL2"/>
<protein>
    <submittedName>
        <fullName evidence="2">Uncharacterized protein</fullName>
    </submittedName>
</protein>